<dbReference type="PANTHER" id="PTHR14492">
    <property type="entry name" value="JBTS17"/>
    <property type="match status" value="1"/>
</dbReference>
<comment type="caution">
    <text evidence="2">The sequence shown here is derived from an EMBL/GenBank/DDBJ whole genome shotgun (WGS) entry which is preliminary data.</text>
</comment>
<dbReference type="GO" id="GO:0060271">
    <property type="term" value="P:cilium assembly"/>
    <property type="evidence" value="ECO:0007669"/>
    <property type="project" value="TreeGrafter"/>
</dbReference>
<name>A0AB34H999_ESCRO</name>
<sequence>MPTEVKNPEIKGTNDEIISVTDDTEKEFIDIEEHLLEVETFTQEEMDIYPSDYEEDAKESVGIVKSPSIASYMQMQTLPQHLEELQQINFMSLMQIVGSSFANLPDIHQLLQQSQSVHLVGSQGSNPTRGSNDVEDSSRNLKERFFVKPQPMGEHVREPGKNSPHCHKEIVQSDENNIGSLQIGHTYINVIDIEADDLHKLPVREEPSDDNIIKQQSDRLEVPYSAELHYMAASVTNAVPLHNFKSQDTPKPDLRFKEPSSKSDAADYLLWELPQDVSATRPAPSSAARRLEHLTSKLQRIDEQLLAIQNIAENIEQNYPRHIMLDRHCVKVEPVDHIELSSGPESEKTLPSETIHIPEEGL</sequence>
<organism evidence="2 3">
    <name type="scientific">Eschrichtius robustus</name>
    <name type="common">California gray whale</name>
    <name type="synonym">Eschrichtius gibbosus</name>
    <dbReference type="NCBI Taxonomy" id="9764"/>
    <lineage>
        <taxon>Eukaryota</taxon>
        <taxon>Metazoa</taxon>
        <taxon>Chordata</taxon>
        <taxon>Craniata</taxon>
        <taxon>Vertebrata</taxon>
        <taxon>Euteleostomi</taxon>
        <taxon>Mammalia</taxon>
        <taxon>Eutheria</taxon>
        <taxon>Laurasiatheria</taxon>
        <taxon>Artiodactyla</taxon>
        <taxon>Whippomorpha</taxon>
        <taxon>Cetacea</taxon>
        <taxon>Mysticeti</taxon>
        <taxon>Eschrichtiidae</taxon>
        <taxon>Eschrichtius</taxon>
    </lineage>
</organism>
<reference evidence="2 3" key="1">
    <citation type="submission" date="2022-11" db="EMBL/GenBank/DDBJ databases">
        <title>Whole genome sequence of Eschrichtius robustus ER-17-0199.</title>
        <authorList>
            <person name="Bruniche-Olsen A."/>
            <person name="Black A.N."/>
            <person name="Fields C.J."/>
            <person name="Walden K."/>
            <person name="Dewoody J.A."/>
        </authorList>
    </citation>
    <scope>NUCLEOTIDE SEQUENCE [LARGE SCALE GENOMIC DNA]</scope>
    <source>
        <strain evidence="2">ER-17-0199</strain>
        <tissue evidence="2">Blubber</tissue>
    </source>
</reference>
<dbReference type="EMBL" id="JAIQCJ010001787">
    <property type="protein sequence ID" value="KAJ8787510.1"/>
    <property type="molecule type" value="Genomic_DNA"/>
</dbReference>
<keyword evidence="3" id="KW-1185">Reference proteome</keyword>
<dbReference type="InterPro" id="IPR028236">
    <property type="entry name" value="CPLANE1"/>
</dbReference>
<gene>
    <name evidence="2" type="ORF">J1605_022995</name>
</gene>
<accession>A0AB34H999</accession>
<dbReference type="PANTHER" id="PTHR14492:SF4">
    <property type="entry name" value="CILIOGENESIS AND PLANAR POLARITY EFFECTOR 1"/>
    <property type="match status" value="1"/>
</dbReference>
<evidence type="ECO:0000313" key="2">
    <source>
        <dbReference type="EMBL" id="KAJ8787510.1"/>
    </source>
</evidence>
<feature type="region of interest" description="Disordered" evidence="1">
    <location>
        <begin position="339"/>
        <end position="362"/>
    </location>
</feature>
<dbReference type="AlphaFoldDB" id="A0AB34H999"/>
<evidence type="ECO:0000256" key="1">
    <source>
        <dbReference type="SAM" id="MobiDB-lite"/>
    </source>
</evidence>
<dbReference type="GO" id="GO:0035869">
    <property type="term" value="C:ciliary transition zone"/>
    <property type="evidence" value="ECO:0007669"/>
    <property type="project" value="TreeGrafter"/>
</dbReference>
<dbReference type="Proteomes" id="UP001159641">
    <property type="component" value="Unassembled WGS sequence"/>
</dbReference>
<proteinExistence type="predicted"/>
<evidence type="ECO:0000313" key="3">
    <source>
        <dbReference type="Proteomes" id="UP001159641"/>
    </source>
</evidence>
<protein>
    <submittedName>
        <fullName evidence="2">Uncharacterized protein</fullName>
    </submittedName>
</protein>